<gene>
    <name evidence="2" type="ORF">HPB48_018082</name>
</gene>
<dbReference type="InterPro" id="IPR026960">
    <property type="entry name" value="RVT-Znf"/>
</dbReference>
<dbReference type="PROSITE" id="PS50878">
    <property type="entry name" value="RT_POL"/>
    <property type="match status" value="1"/>
</dbReference>
<accession>A0A9J6FUN3</accession>
<sequence>MLLTKRALIHPQVQTAYHGPFTKFFWPQLRAFFTKLVHHAASDRNWPQSFTSSLLVPIPKDNSRADDPSTWRPISLLNVDYKIIMSLISKRIQAALETIIDRSQHCSVPYRNMYSHLSATRDILSYVTKRNAAGYIVSLDQKKAYDKVKHEYLFTTLREYKIPSTLIAVLQTAYTANVARVCMAGILGEPVQLERGVRQGCPLAPILFIIAIDPYLRAVQQDRVFRGIPLPGSSCLKVLAYADDVTLYARDEVDVKEGLKCFQSYASLSGAELNIRKSNTMALGHFRQQPPILGLPLNDRLKILGVTFNEHGPIQENWNTIRDNIEKAINQTPTINMSMHERVHVVKATLCAKAWHLSRVQLPSPQQVKKIHKILFRFIWASPRERVPREQLHSTVNTGGLSVPNLYIAARQLALRTMFDILEVNDEPAATLLRYWIGPLGKHIEDINWNQVAKSETPGRHQATVLTYLKKARQHLQDENLRELSPIEASEKLPTTPFGVIRPPTTRRRSEKRWKRACPPWLPPNLRELQWKIEASAMATRDRLARWRITRDWWCTYCGQPETTDHVFAQCRVPKAFWRRLSWITNLHLQLNPKNDQDRNAGAREKLRLLYTALGRQELWRNRCFVDSFRGKHAPIILMVNNVSGKAKLFLQGQLDLTNQESFQQSWCFSGVVWLRGTDLVVRGTRAGDQP</sequence>
<dbReference type="SUPFAM" id="SSF56672">
    <property type="entry name" value="DNA/RNA polymerases"/>
    <property type="match status" value="1"/>
</dbReference>
<dbReference type="OMA" id="TICAFAY"/>
<proteinExistence type="predicted"/>
<dbReference type="InterPro" id="IPR043502">
    <property type="entry name" value="DNA/RNA_pol_sf"/>
</dbReference>
<organism evidence="2 3">
    <name type="scientific">Haemaphysalis longicornis</name>
    <name type="common">Bush tick</name>
    <dbReference type="NCBI Taxonomy" id="44386"/>
    <lineage>
        <taxon>Eukaryota</taxon>
        <taxon>Metazoa</taxon>
        <taxon>Ecdysozoa</taxon>
        <taxon>Arthropoda</taxon>
        <taxon>Chelicerata</taxon>
        <taxon>Arachnida</taxon>
        <taxon>Acari</taxon>
        <taxon>Parasitiformes</taxon>
        <taxon>Ixodida</taxon>
        <taxon>Ixodoidea</taxon>
        <taxon>Ixodidae</taxon>
        <taxon>Haemaphysalinae</taxon>
        <taxon>Haemaphysalis</taxon>
    </lineage>
</organism>
<evidence type="ECO:0000313" key="3">
    <source>
        <dbReference type="Proteomes" id="UP000821853"/>
    </source>
</evidence>
<evidence type="ECO:0000313" key="2">
    <source>
        <dbReference type="EMBL" id="KAH9366503.1"/>
    </source>
</evidence>
<dbReference type="Pfam" id="PF00078">
    <property type="entry name" value="RVT_1"/>
    <property type="match status" value="1"/>
</dbReference>
<dbReference type="CDD" id="cd01650">
    <property type="entry name" value="RT_nLTR_like"/>
    <property type="match status" value="1"/>
</dbReference>
<dbReference type="GO" id="GO:0071897">
    <property type="term" value="P:DNA biosynthetic process"/>
    <property type="evidence" value="ECO:0007669"/>
    <property type="project" value="UniProtKB-ARBA"/>
</dbReference>
<dbReference type="PANTHER" id="PTHR19446">
    <property type="entry name" value="REVERSE TRANSCRIPTASES"/>
    <property type="match status" value="1"/>
</dbReference>
<evidence type="ECO:0000259" key="1">
    <source>
        <dbReference type="PROSITE" id="PS50878"/>
    </source>
</evidence>
<comment type="caution">
    <text evidence="2">The sequence shown here is derived from an EMBL/GenBank/DDBJ whole genome shotgun (WGS) entry which is preliminary data.</text>
</comment>
<name>A0A9J6FUN3_HAELO</name>
<protein>
    <recommendedName>
        <fullName evidence="1">Reverse transcriptase domain-containing protein</fullName>
    </recommendedName>
</protein>
<keyword evidence="3" id="KW-1185">Reference proteome</keyword>
<dbReference type="EMBL" id="JABSTR010000004">
    <property type="protein sequence ID" value="KAH9366503.1"/>
    <property type="molecule type" value="Genomic_DNA"/>
</dbReference>
<reference evidence="2 3" key="1">
    <citation type="journal article" date="2020" name="Cell">
        <title>Large-Scale Comparative Analyses of Tick Genomes Elucidate Their Genetic Diversity and Vector Capacities.</title>
        <authorList>
            <consortium name="Tick Genome and Microbiome Consortium (TIGMIC)"/>
            <person name="Jia N."/>
            <person name="Wang J."/>
            <person name="Shi W."/>
            <person name="Du L."/>
            <person name="Sun Y."/>
            <person name="Zhan W."/>
            <person name="Jiang J.F."/>
            <person name="Wang Q."/>
            <person name="Zhang B."/>
            <person name="Ji P."/>
            <person name="Bell-Sakyi L."/>
            <person name="Cui X.M."/>
            <person name="Yuan T.T."/>
            <person name="Jiang B.G."/>
            <person name="Yang W.F."/>
            <person name="Lam T.T."/>
            <person name="Chang Q.C."/>
            <person name="Ding S.J."/>
            <person name="Wang X.J."/>
            <person name="Zhu J.G."/>
            <person name="Ruan X.D."/>
            <person name="Zhao L."/>
            <person name="Wei J.T."/>
            <person name="Ye R.Z."/>
            <person name="Que T.C."/>
            <person name="Du C.H."/>
            <person name="Zhou Y.H."/>
            <person name="Cheng J.X."/>
            <person name="Dai P.F."/>
            <person name="Guo W.B."/>
            <person name="Han X.H."/>
            <person name="Huang E.J."/>
            <person name="Li L.F."/>
            <person name="Wei W."/>
            <person name="Gao Y.C."/>
            <person name="Liu J.Z."/>
            <person name="Shao H.Z."/>
            <person name="Wang X."/>
            <person name="Wang C.C."/>
            <person name="Yang T.C."/>
            <person name="Huo Q.B."/>
            <person name="Li W."/>
            <person name="Chen H.Y."/>
            <person name="Chen S.E."/>
            <person name="Zhou L.G."/>
            <person name="Ni X.B."/>
            <person name="Tian J.H."/>
            <person name="Sheng Y."/>
            <person name="Liu T."/>
            <person name="Pan Y.S."/>
            <person name="Xia L.Y."/>
            <person name="Li J."/>
            <person name="Zhao F."/>
            <person name="Cao W.C."/>
        </authorList>
    </citation>
    <scope>NUCLEOTIDE SEQUENCE [LARGE SCALE GENOMIC DNA]</scope>
    <source>
        <strain evidence="2">HaeL-2018</strain>
    </source>
</reference>
<dbReference type="Proteomes" id="UP000821853">
    <property type="component" value="Chromosome 2"/>
</dbReference>
<feature type="domain" description="Reverse transcriptase" evidence="1">
    <location>
        <begin position="39"/>
        <end position="308"/>
    </location>
</feature>
<dbReference type="InterPro" id="IPR000477">
    <property type="entry name" value="RT_dom"/>
</dbReference>
<dbReference type="VEuPathDB" id="VectorBase:HLOH_050618"/>
<dbReference type="AlphaFoldDB" id="A0A9J6FUN3"/>
<dbReference type="Pfam" id="PF13966">
    <property type="entry name" value="zf-RVT"/>
    <property type="match status" value="1"/>
</dbReference>
<dbReference type="OrthoDB" id="6486109at2759"/>